<keyword evidence="8" id="KW-1185">Reference proteome</keyword>
<dbReference type="PANTHER" id="PTHR30371">
    <property type="entry name" value="SEC-INDEPENDENT PROTEIN TRANSLOCASE PROTEIN TATC"/>
    <property type="match status" value="1"/>
</dbReference>
<dbReference type="PANTHER" id="PTHR30371:SF0">
    <property type="entry name" value="SEC-INDEPENDENT PROTEIN TRANSLOCASE PROTEIN TATC, CHLOROPLASTIC-RELATED"/>
    <property type="match status" value="1"/>
</dbReference>
<dbReference type="RefSeq" id="WP_257243211.1">
    <property type="nucleotide sequence ID" value="NZ_FNBX01000018.1"/>
</dbReference>
<name>A0A1G7PYU4_9BACT</name>
<reference evidence="8" key="1">
    <citation type="submission" date="2016-10" db="EMBL/GenBank/DDBJ databases">
        <authorList>
            <person name="Varghese N."/>
            <person name="Submissions S."/>
        </authorList>
    </citation>
    <scope>NUCLEOTIDE SEQUENCE [LARGE SCALE GENOMIC DNA]</scope>
    <source>
        <strain evidence="8">KHC7</strain>
    </source>
</reference>
<evidence type="ECO:0000256" key="3">
    <source>
        <dbReference type="ARBA" id="ARBA00022989"/>
    </source>
</evidence>
<dbReference type="GO" id="GO:0043953">
    <property type="term" value="P:protein transport by the Tat complex"/>
    <property type="evidence" value="ECO:0007669"/>
    <property type="project" value="UniProtKB-UniRule"/>
</dbReference>
<dbReference type="HAMAP" id="MF_00902">
    <property type="entry name" value="TatC"/>
    <property type="match status" value="1"/>
</dbReference>
<gene>
    <name evidence="5" type="primary">tatC</name>
    <name evidence="7" type="ORF">SAMN05192586_11820</name>
</gene>
<evidence type="ECO:0000256" key="6">
    <source>
        <dbReference type="SAM" id="MobiDB-lite"/>
    </source>
</evidence>
<dbReference type="InterPro" id="IPR002033">
    <property type="entry name" value="TatC"/>
</dbReference>
<sequence length="500" mass="51304">MSEQKPFSPDATEPTPTAAPGAGDAPARRPDGEAGAAVPDEAATAGTSFTGQEATAPAPRFAMPDFVAAAAGGPAAEGTAPRQEAPAASAAAGPALAAEAAQAPTAPAIAADADAAAVTAAGQPASADDFADALAVPQWQPDAAEQTATEAADAAPPTEAAGNPPPPPNAPPPAELTDDSGLPAPQEGEKPGAPDDTPMSLMDHLGELRGRLVRCCIAVGLGFLACWAVVDPIFNALVDPLLAVLPKGSHAIYTTLPEGFFTRMYIAFVAGVFVSSPVIFYQVWSFIAPGLYEEEKRYIVPVAVISALFFTCGGAFCYFMVFPYAFSFFVSFATEEIVAMPKVSDYLSFVLKLILAFGLIFEMPLFALFLARMGIITAAMMRKARRYAILGIFIVAAILTPPDVVSQLLMACPMLILYEISIGVAALFGRKNGKKAAAGAAAAGDDKTGPQPAGPEQAGQNQGGEAQTEQGQPDLAARPEGAQPDAEAQAKPAAKPTEDA</sequence>
<feature type="compositionally biased region" description="Low complexity" evidence="6">
    <location>
        <begin position="439"/>
        <end position="473"/>
    </location>
</feature>
<feature type="region of interest" description="Disordered" evidence="6">
    <location>
        <begin position="1"/>
        <end position="118"/>
    </location>
</feature>
<keyword evidence="4 5" id="KW-0472">Membrane</keyword>
<feature type="compositionally biased region" description="Low complexity" evidence="6">
    <location>
        <begin position="140"/>
        <end position="162"/>
    </location>
</feature>
<feature type="compositionally biased region" description="Low complexity" evidence="6">
    <location>
        <begin position="9"/>
        <end position="25"/>
    </location>
</feature>
<comment type="subunit">
    <text evidence="5">Forms a complex with TatA.</text>
</comment>
<feature type="region of interest" description="Disordered" evidence="6">
    <location>
        <begin position="439"/>
        <end position="500"/>
    </location>
</feature>
<dbReference type="GO" id="GO:0033281">
    <property type="term" value="C:TAT protein transport complex"/>
    <property type="evidence" value="ECO:0007669"/>
    <property type="project" value="UniProtKB-UniRule"/>
</dbReference>
<keyword evidence="5" id="KW-1003">Cell membrane</keyword>
<feature type="compositionally biased region" description="Low complexity" evidence="6">
    <location>
        <begin position="68"/>
        <end position="118"/>
    </location>
</feature>
<dbReference type="InterPro" id="IPR019820">
    <property type="entry name" value="Sec-indep_translocase_CS"/>
</dbReference>
<feature type="transmembrane region" description="Helical" evidence="5">
    <location>
        <begin position="346"/>
        <end position="372"/>
    </location>
</feature>
<keyword evidence="5" id="KW-0811">Translocation</keyword>
<accession>A0A1G7PYU4</accession>
<keyword evidence="5" id="KW-0653">Protein transport</keyword>
<keyword evidence="3 5" id="KW-1133">Transmembrane helix</keyword>
<protein>
    <recommendedName>
        <fullName evidence="5">Sec-independent protein translocase protein TatC</fullName>
    </recommendedName>
</protein>
<evidence type="ECO:0000256" key="5">
    <source>
        <dbReference type="HAMAP-Rule" id="MF_00902"/>
    </source>
</evidence>
<dbReference type="GO" id="GO:0009977">
    <property type="term" value="F:proton motive force dependent protein transmembrane transporter activity"/>
    <property type="evidence" value="ECO:0007669"/>
    <property type="project" value="TreeGrafter"/>
</dbReference>
<dbReference type="STRING" id="571438.SAMN05192586_11820"/>
<organism evidence="7 8">
    <name type="scientific">Desulfovibrio legallii</name>
    <dbReference type="NCBI Taxonomy" id="571438"/>
    <lineage>
        <taxon>Bacteria</taxon>
        <taxon>Pseudomonadati</taxon>
        <taxon>Thermodesulfobacteriota</taxon>
        <taxon>Desulfovibrionia</taxon>
        <taxon>Desulfovibrionales</taxon>
        <taxon>Desulfovibrionaceae</taxon>
        <taxon>Desulfovibrio</taxon>
    </lineage>
</organism>
<comment type="subcellular location">
    <subcellularLocation>
        <location evidence="5">Cell membrane</location>
        <topology evidence="5">Multi-pass membrane protein</topology>
    </subcellularLocation>
    <subcellularLocation>
        <location evidence="1">Membrane</location>
        <topology evidence="1">Multi-pass membrane protein</topology>
    </subcellularLocation>
</comment>
<comment type="function">
    <text evidence="5">Part of the twin-arginine translocation (Tat) system that transports large folded proteins containing a characteristic twin-arginine motif in their signal peptide across membranes.</text>
</comment>
<feature type="transmembrane region" description="Helical" evidence="5">
    <location>
        <begin position="384"/>
        <end position="402"/>
    </location>
</feature>
<dbReference type="PROSITE" id="PS01218">
    <property type="entry name" value="TATC"/>
    <property type="match status" value="1"/>
</dbReference>
<feature type="transmembrane region" description="Helical" evidence="5">
    <location>
        <begin position="212"/>
        <end position="230"/>
    </location>
</feature>
<comment type="similarity">
    <text evidence="5">Belongs to the TatC family.</text>
</comment>
<keyword evidence="2 5" id="KW-0812">Transmembrane</keyword>
<dbReference type="Pfam" id="PF00902">
    <property type="entry name" value="TatC"/>
    <property type="match status" value="1"/>
</dbReference>
<feature type="region of interest" description="Disordered" evidence="6">
    <location>
        <begin position="140"/>
        <end position="201"/>
    </location>
</feature>
<feature type="transmembrane region" description="Helical" evidence="5">
    <location>
        <begin position="408"/>
        <end position="428"/>
    </location>
</feature>
<keyword evidence="5" id="KW-0813">Transport</keyword>
<evidence type="ECO:0000313" key="8">
    <source>
        <dbReference type="Proteomes" id="UP000199355"/>
    </source>
</evidence>
<feature type="transmembrane region" description="Helical" evidence="5">
    <location>
        <begin position="299"/>
        <end position="326"/>
    </location>
</feature>
<proteinExistence type="inferred from homology"/>
<feature type="transmembrane region" description="Helical" evidence="5">
    <location>
        <begin position="264"/>
        <end position="287"/>
    </location>
</feature>
<dbReference type="Proteomes" id="UP000199355">
    <property type="component" value="Unassembled WGS sequence"/>
</dbReference>
<dbReference type="NCBIfam" id="TIGR00945">
    <property type="entry name" value="tatC"/>
    <property type="match status" value="1"/>
</dbReference>
<evidence type="ECO:0000313" key="7">
    <source>
        <dbReference type="EMBL" id="SDF91393.1"/>
    </source>
</evidence>
<evidence type="ECO:0000256" key="1">
    <source>
        <dbReference type="ARBA" id="ARBA00004141"/>
    </source>
</evidence>
<dbReference type="GO" id="GO:0065002">
    <property type="term" value="P:intracellular protein transmembrane transport"/>
    <property type="evidence" value="ECO:0007669"/>
    <property type="project" value="TreeGrafter"/>
</dbReference>
<evidence type="ECO:0000256" key="4">
    <source>
        <dbReference type="ARBA" id="ARBA00023136"/>
    </source>
</evidence>
<dbReference type="PRINTS" id="PR01840">
    <property type="entry name" value="TATCFAMILY"/>
</dbReference>
<dbReference type="AlphaFoldDB" id="A0A1G7PYU4"/>
<dbReference type="EMBL" id="FNBX01000018">
    <property type="protein sequence ID" value="SDF91393.1"/>
    <property type="molecule type" value="Genomic_DNA"/>
</dbReference>
<evidence type="ECO:0000256" key="2">
    <source>
        <dbReference type="ARBA" id="ARBA00022692"/>
    </source>
</evidence>
<feature type="compositionally biased region" description="Pro residues" evidence="6">
    <location>
        <begin position="163"/>
        <end position="174"/>
    </location>
</feature>